<keyword evidence="1" id="KW-0472">Membrane</keyword>
<dbReference type="EMBL" id="JAKGSI010000001">
    <property type="protein sequence ID" value="MCF4006040.1"/>
    <property type="molecule type" value="Genomic_DNA"/>
</dbReference>
<dbReference type="AlphaFoldDB" id="A0A9X1QPX8"/>
<feature type="transmembrane region" description="Helical" evidence="1">
    <location>
        <begin position="44"/>
        <end position="61"/>
    </location>
</feature>
<feature type="transmembrane region" description="Helical" evidence="1">
    <location>
        <begin position="12"/>
        <end position="38"/>
    </location>
</feature>
<dbReference type="Proteomes" id="UP001139336">
    <property type="component" value="Unassembled WGS sequence"/>
</dbReference>
<keyword evidence="1" id="KW-0812">Transmembrane</keyword>
<sequence>MAPEGSEQRRRALCSEAVLGFLGTFAFLALVQAVLNVLSPEPQIWPGILVLLLCLATWGWWRRHRARYSSRPSARARRTKDG</sequence>
<accession>A0A9X1QPX8</accession>
<evidence type="ECO:0000256" key="1">
    <source>
        <dbReference type="SAM" id="Phobius"/>
    </source>
</evidence>
<keyword evidence="1" id="KW-1133">Transmembrane helix</keyword>
<keyword evidence="3" id="KW-1185">Reference proteome</keyword>
<reference evidence="2" key="1">
    <citation type="submission" date="2022-01" db="EMBL/GenBank/DDBJ databases">
        <title>Corynebacterium sp. nov isolated from isolated from the feces of the greater white-fronted geese (Anser albifrons) at Poyang Lake, PR China.</title>
        <authorList>
            <person name="Liu Q."/>
        </authorList>
    </citation>
    <scope>NUCLEOTIDE SEQUENCE</scope>
    <source>
        <strain evidence="2">JCM 32435</strain>
    </source>
</reference>
<proteinExistence type="predicted"/>
<name>A0A9X1QPX8_9CORY</name>
<evidence type="ECO:0000313" key="3">
    <source>
        <dbReference type="Proteomes" id="UP001139336"/>
    </source>
</evidence>
<organism evidence="2 3">
    <name type="scientific">Corynebacterium uropygiale</name>
    <dbReference type="NCBI Taxonomy" id="1775911"/>
    <lineage>
        <taxon>Bacteria</taxon>
        <taxon>Bacillati</taxon>
        <taxon>Actinomycetota</taxon>
        <taxon>Actinomycetes</taxon>
        <taxon>Mycobacteriales</taxon>
        <taxon>Corynebacteriaceae</taxon>
        <taxon>Corynebacterium</taxon>
    </lineage>
</organism>
<protein>
    <submittedName>
        <fullName evidence="2">Uncharacterized protein</fullName>
    </submittedName>
</protein>
<gene>
    <name evidence="2" type="ORF">L1O03_02455</name>
</gene>
<comment type="caution">
    <text evidence="2">The sequence shown here is derived from an EMBL/GenBank/DDBJ whole genome shotgun (WGS) entry which is preliminary data.</text>
</comment>
<dbReference type="RefSeq" id="WP_236117816.1">
    <property type="nucleotide sequence ID" value="NZ_JAKGSI010000001.1"/>
</dbReference>
<evidence type="ECO:0000313" key="2">
    <source>
        <dbReference type="EMBL" id="MCF4006040.1"/>
    </source>
</evidence>